<feature type="compositionally biased region" description="Pro residues" evidence="2">
    <location>
        <begin position="1"/>
        <end position="10"/>
    </location>
</feature>
<organism evidence="4 5">
    <name type="scientific">Viridothelium virens</name>
    <name type="common">Speckled blister lichen</name>
    <name type="synonym">Trypethelium virens</name>
    <dbReference type="NCBI Taxonomy" id="1048519"/>
    <lineage>
        <taxon>Eukaryota</taxon>
        <taxon>Fungi</taxon>
        <taxon>Dikarya</taxon>
        <taxon>Ascomycota</taxon>
        <taxon>Pezizomycotina</taxon>
        <taxon>Dothideomycetes</taxon>
        <taxon>Dothideomycetes incertae sedis</taxon>
        <taxon>Trypetheliales</taxon>
        <taxon>Trypetheliaceae</taxon>
        <taxon>Viridothelium</taxon>
    </lineage>
</organism>
<feature type="region of interest" description="Disordered" evidence="2">
    <location>
        <begin position="459"/>
        <end position="486"/>
    </location>
</feature>
<evidence type="ECO:0000256" key="1">
    <source>
        <dbReference type="PROSITE-ProRule" id="PRU00325"/>
    </source>
</evidence>
<evidence type="ECO:0000259" key="3">
    <source>
        <dbReference type="PROSITE" id="PS50966"/>
    </source>
</evidence>
<dbReference type="Proteomes" id="UP000800092">
    <property type="component" value="Unassembled WGS sequence"/>
</dbReference>
<feature type="domain" description="SWIM-type" evidence="3">
    <location>
        <begin position="140"/>
        <end position="175"/>
    </location>
</feature>
<dbReference type="PROSITE" id="PS50966">
    <property type="entry name" value="ZF_SWIM"/>
    <property type="match status" value="1"/>
</dbReference>
<evidence type="ECO:0000256" key="2">
    <source>
        <dbReference type="SAM" id="MobiDB-lite"/>
    </source>
</evidence>
<reference evidence="4" key="1">
    <citation type="journal article" date="2020" name="Stud. Mycol.">
        <title>101 Dothideomycetes genomes: a test case for predicting lifestyles and emergence of pathogens.</title>
        <authorList>
            <person name="Haridas S."/>
            <person name="Albert R."/>
            <person name="Binder M."/>
            <person name="Bloem J."/>
            <person name="Labutti K."/>
            <person name="Salamov A."/>
            <person name="Andreopoulos B."/>
            <person name="Baker S."/>
            <person name="Barry K."/>
            <person name="Bills G."/>
            <person name="Bluhm B."/>
            <person name="Cannon C."/>
            <person name="Castanera R."/>
            <person name="Culley D."/>
            <person name="Daum C."/>
            <person name="Ezra D."/>
            <person name="Gonzalez J."/>
            <person name="Henrissat B."/>
            <person name="Kuo A."/>
            <person name="Liang C."/>
            <person name="Lipzen A."/>
            <person name="Lutzoni F."/>
            <person name="Magnuson J."/>
            <person name="Mondo S."/>
            <person name="Nolan M."/>
            <person name="Ohm R."/>
            <person name="Pangilinan J."/>
            <person name="Park H.-J."/>
            <person name="Ramirez L."/>
            <person name="Alfaro M."/>
            <person name="Sun H."/>
            <person name="Tritt A."/>
            <person name="Yoshinaga Y."/>
            <person name="Zwiers L.-H."/>
            <person name="Turgeon B."/>
            <person name="Goodwin S."/>
            <person name="Spatafora J."/>
            <person name="Crous P."/>
            <person name="Grigoriev I."/>
        </authorList>
    </citation>
    <scope>NUCLEOTIDE SEQUENCE</scope>
    <source>
        <strain evidence="4">Tuck. ex Michener</strain>
    </source>
</reference>
<dbReference type="EMBL" id="ML991773">
    <property type="protein sequence ID" value="KAF2239155.1"/>
    <property type="molecule type" value="Genomic_DNA"/>
</dbReference>
<accession>A0A6A6HM18</accession>
<keyword evidence="5" id="KW-1185">Reference proteome</keyword>
<gene>
    <name evidence="4" type="ORF">EV356DRAFT_515387</name>
</gene>
<sequence length="486" mass="54009">MPRRSSPPAPVERLRRLTIEEATAGSRPDTRSVARPMVRTRSGAGEASTGSEAQQREAPSPDSESSTSEDESEEEMVGGDTDRGSFATLPGSGYDYDQMTPRTEEQARRAFDADELSISHCRSWDFDGATYFNFNLLEQIGIRIGPSDGDPNIATCTCSQQSPCKHIWWLEYQLVRARNPHRNWSFVNDGSTISGTQLHQWILENGIDRLSASGDWPLVPAAAEPGDDFSQRRDEELNDMLTPFAPAPQDETPYHEAYEALDQAVREVAERDRGIFERFRNALDPDLCAQLRFDRDNRNKVEHAFATLDLYSRVGPPADASPGSPVSGCAAALEEAIEDIQASLRSNPETPFVRISLRILLQVIHGVVTRNTDIYVGKPWASQVQAPTDQRDRNLYVRLVRTPPPSSQLFMIDLLRRFPSEVLQDRRDAVVQIMDQIKRNGGPDRYYAALRDLIAPRGAASGKGVAAGRKRGGDAEEGSSQPKRGR</sequence>
<dbReference type="InterPro" id="IPR007527">
    <property type="entry name" value="Znf_SWIM"/>
</dbReference>
<evidence type="ECO:0000313" key="4">
    <source>
        <dbReference type="EMBL" id="KAF2239155.1"/>
    </source>
</evidence>
<feature type="compositionally biased region" description="Acidic residues" evidence="2">
    <location>
        <begin position="67"/>
        <end position="77"/>
    </location>
</feature>
<name>A0A6A6HM18_VIRVR</name>
<dbReference type="OrthoDB" id="5387895at2759"/>
<keyword evidence="1" id="KW-0863">Zinc-finger</keyword>
<keyword evidence="1" id="KW-0479">Metal-binding</keyword>
<dbReference type="AlphaFoldDB" id="A0A6A6HM18"/>
<dbReference type="GO" id="GO:0008270">
    <property type="term" value="F:zinc ion binding"/>
    <property type="evidence" value="ECO:0007669"/>
    <property type="project" value="UniProtKB-KW"/>
</dbReference>
<keyword evidence="1" id="KW-0862">Zinc</keyword>
<protein>
    <recommendedName>
        <fullName evidence="3">SWIM-type domain-containing protein</fullName>
    </recommendedName>
</protein>
<evidence type="ECO:0000313" key="5">
    <source>
        <dbReference type="Proteomes" id="UP000800092"/>
    </source>
</evidence>
<dbReference type="Pfam" id="PF04434">
    <property type="entry name" value="SWIM"/>
    <property type="match status" value="1"/>
</dbReference>
<feature type="region of interest" description="Disordered" evidence="2">
    <location>
        <begin position="1"/>
        <end position="104"/>
    </location>
</feature>
<proteinExistence type="predicted"/>